<proteinExistence type="predicted"/>
<comment type="caution">
    <text evidence="1">The sequence shown here is derived from an EMBL/GenBank/DDBJ whole genome shotgun (WGS) entry which is preliminary data.</text>
</comment>
<evidence type="ECO:0000313" key="1">
    <source>
        <dbReference type="EMBL" id="KAG8073356.1"/>
    </source>
</evidence>
<reference evidence="1" key="2">
    <citation type="submission" date="2021-02" db="EMBL/GenBank/DDBJ databases">
        <authorList>
            <person name="Kimball J.A."/>
            <person name="Haas M.W."/>
            <person name="Macchietto M."/>
            <person name="Kono T."/>
            <person name="Duquette J."/>
            <person name="Shao M."/>
        </authorList>
    </citation>
    <scope>NUCLEOTIDE SEQUENCE</scope>
    <source>
        <tissue evidence="1">Fresh leaf tissue</tissue>
    </source>
</reference>
<protein>
    <submittedName>
        <fullName evidence="1">Uncharacterized protein</fullName>
    </submittedName>
</protein>
<evidence type="ECO:0000313" key="2">
    <source>
        <dbReference type="Proteomes" id="UP000729402"/>
    </source>
</evidence>
<organism evidence="1 2">
    <name type="scientific">Zizania palustris</name>
    <name type="common">Northern wild rice</name>
    <dbReference type="NCBI Taxonomy" id="103762"/>
    <lineage>
        <taxon>Eukaryota</taxon>
        <taxon>Viridiplantae</taxon>
        <taxon>Streptophyta</taxon>
        <taxon>Embryophyta</taxon>
        <taxon>Tracheophyta</taxon>
        <taxon>Spermatophyta</taxon>
        <taxon>Magnoliopsida</taxon>
        <taxon>Liliopsida</taxon>
        <taxon>Poales</taxon>
        <taxon>Poaceae</taxon>
        <taxon>BOP clade</taxon>
        <taxon>Oryzoideae</taxon>
        <taxon>Oryzeae</taxon>
        <taxon>Zizaniinae</taxon>
        <taxon>Zizania</taxon>
    </lineage>
</organism>
<dbReference type="EMBL" id="JAAALK010000283">
    <property type="protein sequence ID" value="KAG8073356.1"/>
    <property type="molecule type" value="Genomic_DNA"/>
</dbReference>
<dbReference type="OrthoDB" id="1193297at2759"/>
<sequence length="240" mass="26578">MGIGVGILDGITELFNSTHYAPGETEDVRSPKSRWKLFTDEEKVLLNKRVPDFEAATSSKWLPLHTIAASGDFYLLDNLLKHNIDSSHLKKVMPRTHGFMGSGVAALLTLPENRARLETYSRLLLKEDASRIGSAVLGLEMCWKMFAISDHRELVSKSGLLLLELFNVGSMELEAISAQNQRARLAAESTSLKGDHTGKATTNLLDRNTWPCYRRIQALGFRVVAARSTVLSRAGPALDR</sequence>
<accession>A0A8J5TE11</accession>
<gene>
    <name evidence="1" type="ORF">GUJ93_ZPchr0006g41239</name>
</gene>
<dbReference type="Proteomes" id="UP000729402">
    <property type="component" value="Unassembled WGS sequence"/>
</dbReference>
<name>A0A8J5TE11_ZIZPA</name>
<keyword evidence="2" id="KW-1185">Reference proteome</keyword>
<dbReference type="AlphaFoldDB" id="A0A8J5TE11"/>
<reference evidence="1" key="1">
    <citation type="journal article" date="2021" name="bioRxiv">
        <title>Whole Genome Assembly and Annotation of Northern Wild Rice, Zizania palustris L., Supports a Whole Genome Duplication in the Zizania Genus.</title>
        <authorList>
            <person name="Haas M."/>
            <person name="Kono T."/>
            <person name="Macchietto M."/>
            <person name="Millas R."/>
            <person name="McGilp L."/>
            <person name="Shao M."/>
            <person name="Duquette J."/>
            <person name="Hirsch C.N."/>
            <person name="Kimball J."/>
        </authorList>
    </citation>
    <scope>NUCLEOTIDE SEQUENCE</scope>
    <source>
        <tissue evidence="1">Fresh leaf tissue</tissue>
    </source>
</reference>